<reference evidence="2 3" key="1">
    <citation type="submission" date="2014-12" db="EMBL/GenBank/DDBJ databases">
        <title>Genome assembly of Enhygromyxa salina DSM 15201.</title>
        <authorList>
            <person name="Sharma G."/>
            <person name="Subramanian S."/>
        </authorList>
    </citation>
    <scope>NUCLEOTIDE SEQUENCE [LARGE SCALE GENOMIC DNA]</scope>
    <source>
        <strain evidence="2 3">DSM 15201</strain>
    </source>
</reference>
<accession>A0A0C2CPL6</accession>
<evidence type="ECO:0000256" key="1">
    <source>
        <dbReference type="SAM" id="Phobius"/>
    </source>
</evidence>
<evidence type="ECO:0000313" key="3">
    <source>
        <dbReference type="Proteomes" id="UP000031599"/>
    </source>
</evidence>
<dbReference type="EMBL" id="JMCC02000206">
    <property type="protein sequence ID" value="KIG11660.1"/>
    <property type="molecule type" value="Genomic_DNA"/>
</dbReference>
<comment type="caution">
    <text evidence="2">The sequence shown here is derived from an EMBL/GenBank/DDBJ whole genome shotgun (WGS) entry which is preliminary data.</text>
</comment>
<gene>
    <name evidence="2" type="ORF">DB30_02885</name>
</gene>
<protein>
    <submittedName>
        <fullName evidence="2">Uncharacterized protein</fullName>
    </submittedName>
</protein>
<evidence type="ECO:0000313" key="2">
    <source>
        <dbReference type="EMBL" id="KIG11660.1"/>
    </source>
</evidence>
<dbReference type="Proteomes" id="UP000031599">
    <property type="component" value="Unassembled WGS sequence"/>
</dbReference>
<sequence length="162" mass="18522">MNESVQYKKPRKFNIVVIVMLAVLISGGYLLWSYIPAYFRKGEVMRVLDETSSEFTGKASRMLAEPKLVDQMVYEMRNKINELGINDPNSEYWIEIDDDDQIRFGVLYSDWIEPPFGEPREVVNELEILCTRPGRGAGWTCEGRELDSANIGDELPVDPNAP</sequence>
<organism evidence="2 3">
    <name type="scientific">Enhygromyxa salina</name>
    <dbReference type="NCBI Taxonomy" id="215803"/>
    <lineage>
        <taxon>Bacteria</taxon>
        <taxon>Pseudomonadati</taxon>
        <taxon>Myxococcota</taxon>
        <taxon>Polyangia</taxon>
        <taxon>Nannocystales</taxon>
        <taxon>Nannocystaceae</taxon>
        <taxon>Enhygromyxa</taxon>
    </lineage>
</organism>
<keyword evidence="1" id="KW-1133">Transmembrane helix</keyword>
<dbReference type="AlphaFoldDB" id="A0A0C2CPL6"/>
<dbReference type="RefSeq" id="WP_052559289.1">
    <property type="nucleotide sequence ID" value="NZ_JMCC02000206.1"/>
</dbReference>
<keyword evidence="1" id="KW-0472">Membrane</keyword>
<keyword evidence="1" id="KW-0812">Transmembrane</keyword>
<proteinExistence type="predicted"/>
<name>A0A0C2CPL6_9BACT</name>
<feature type="transmembrane region" description="Helical" evidence="1">
    <location>
        <begin position="12"/>
        <end position="32"/>
    </location>
</feature>